<dbReference type="InterPro" id="IPR027417">
    <property type="entry name" value="P-loop_NTPase"/>
</dbReference>
<keyword evidence="6 7" id="KW-0472">Membrane</keyword>
<dbReference type="FunFam" id="3.40.50.300:FF:000933">
    <property type="entry name" value="ABC transporter A family member 7"/>
    <property type="match status" value="1"/>
</dbReference>
<dbReference type="GO" id="GO:0005319">
    <property type="term" value="F:lipid transporter activity"/>
    <property type="evidence" value="ECO:0007669"/>
    <property type="project" value="TreeGrafter"/>
</dbReference>
<protein>
    <recommendedName>
        <fullName evidence="8">ABC transporter domain-containing protein</fullName>
    </recommendedName>
</protein>
<feature type="transmembrane region" description="Helical" evidence="7">
    <location>
        <begin position="1272"/>
        <end position="1293"/>
    </location>
</feature>
<dbReference type="Gene3D" id="3.40.50.300">
    <property type="entry name" value="P-loop containing nucleotide triphosphate hydrolases"/>
    <property type="match status" value="2"/>
</dbReference>
<sequence length="1716" mass="192566">MVAGLPAQFMLLTWKNILLQRRKICVTVFEILLPLVFPIVLVIIRNLANLEPKLEEATTYEKERIDYYSSNQEILYAPNTTVISGIMNQTFSILKDKYTLYSTSMKGFATEVDLLSYLNQPDENDNSYQWYNSRTAVVFDPSNTYELVLPDDVTYKLRIDQEMDTESTYPNKDLNPGPSWKQNYNGRFLGLMYGIDSAIIKYFNPSADLKDIMIMKMPYPAYYTYYMGNFIRYFVAVTLVLGLILPTLQLTKEIVYDREKKLKETLRMMGLSSFVYWFSWFFKGFIYLTVTFLITVIIIQSGTAKIFDFSDSSLIFFFYLSYGVSVVAFCFLFSSFFNKANTASYFCAFFYFVTLIPHFGLDSKYADMTRSQRMALCLLNNLAMATGFTSIAEYEAIGKGVQWNTFTKPPTVDGTFTFGDAILMLWIDSAIYFLLTWYIDGVRPGEYGVPQPFYFPFTKTYWCGGKQIQETSSEEVNHDPKFFESDPHRLSVGISMNNLRKVYKSGMKEVVAVEGTSLNIYQGQITALLGHNGAGKTTTMSMLTGFIPATSGSARVNGYNIETDISSVRGSLGMCPQHNTLFDSLTVKEQLEFYYKLKGCNRSTVDHEITETLKAFSLVGKQNDLAGTLSGGQKRKLSVAIALIGGSKVIILDEPTSGMDPGARRQMWDILQKYKEDRTIVLSTHFMDEADVLGDRIAIMADGVVKCCGSSLFLKKLYGAGYHLVIVKLPNCDVVSLMEVIKTHIQSADVELEVGAELSVLLPTDESAKFDGLFAELEQNGPKLGVGSFGLSATTMEEVFLKVGDDRAKVNVENGKDARDVHQVRLEIDDRSTFTPHMADANVDIDFNEGFGKNTGLMVATQQFYGLLVKKAVHTWRSRITVIIQLIVPVLLTIFGLLADQAISNLAYHTDPPLALNLKPYPNSVTTITPGPNPRNDAENLTQAFSQWYGKRGLDVIEYNPKWPKTFELNKFWLDKIEELGQRTFRSRYVIGFGVDGSDIISYFNGETIHSAGISMANTMNFLLKFYCGDSKNIHTINEPLPKPENLRYSSRSTGLVMFKGLSLAQCLLFGLSCLVASFSVFHIREKSSGAKHLQKVSGVSSRVFWMANLTWDMLHYLVPIFIILICFAAFDIPAYVEEDRLGLVFLCFLMFGLASISSMYLMHFIFRSPAGGTVAIIIINTVAGLFTLLTVTLLYPLKETKSAAEDMDKVFTLFFPHYCLGKAFINIYVRYTYRINCEQPNKQDLVAMIYAGETSVLCPDSNYLEWQYPGIGKYLCMMAVQFVVYMILVIIIDSGGLQRFLYRALCSKGSINDPDNVMVQDSDVIEEANRVNSTQIGDLTNTDKLIIKNLRKTYGTLNKFEAVKDISVGISRQECFGLLGQNGAGKTTTFKMLTGDVMVSTGKAYVNGFSVKSQLRQVHRCLGYCPQFDALVENMTGRETLTLYARLRGVKEKEIRRVVNDLLDAVTLKEYANKLCGTYSGGNKRKLSTAIALVGDPQFLMLDEPTTGVDPAARRQIWNVLSKIRASGRTLVLTSHSMEECDALCTKIVIMVNGKFVCFGSPQHLKNKFAQGYTLSVRLVRDNDGNAMDSGPVRNFLFGEFPGTEVFEDQQGYLDFQIPSPNLSLAKLFREMERKKSEFGVEDYSVHQTSLEQVFLSFTRKQVPPIEKKSSCSCCFCCRSKPGFAGRIITPTTGVNNTGQMIFAPSTQVEGAANV</sequence>
<reference evidence="9" key="1">
    <citation type="submission" date="2022-08" db="UniProtKB">
        <authorList>
            <consortium name="EnsemblMetazoa"/>
        </authorList>
    </citation>
    <scope>IDENTIFICATION</scope>
    <source>
        <strain evidence="9">05x7-T-G4-1.051#20</strain>
    </source>
</reference>
<feature type="transmembrane region" description="Helical" evidence="7">
    <location>
        <begin position="1063"/>
        <end position="1084"/>
    </location>
</feature>
<evidence type="ECO:0000256" key="3">
    <source>
        <dbReference type="ARBA" id="ARBA00022741"/>
    </source>
</evidence>
<proteinExistence type="predicted"/>
<dbReference type="OrthoDB" id="6128735at2759"/>
<evidence type="ECO:0000313" key="10">
    <source>
        <dbReference type="Proteomes" id="UP000005408"/>
    </source>
</evidence>
<dbReference type="InterPro" id="IPR026082">
    <property type="entry name" value="ABCA"/>
</dbReference>
<accession>A0A8W8LR65</accession>
<dbReference type="Proteomes" id="UP000005408">
    <property type="component" value="Unassembled WGS sequence"/>
</dbReference>
<dbReference type="OMA" id="IEAPEHH"/>
<dbReference type="Pfam" id="PF23321">
    <property type="entry name" value="R1_ABCA1"/>
    <property type="match status" value="1"/>
</dbReference>
<evidence type="ECO:0000256" key="5">
    <source>
        <dbReference type="ARBA" id="ARBA00022989"/>
    </source>
</evidence>
<dbReference type="GO" id="GO:0016887">
    <property type="term" value="F:ATP hydrolysis activity"/>
    <property type="evidence" value="ECO:0007669"/>
    <property type="project" value="InterPro"/>
</dbReference>
<keyword evidence="5 7" id="KW-1133">Transmembrane helix</keyword>
<feature type="domain" description="ABC transporter" evidence="8">
    <location>
        <begin position="1346"/>
        <end position="1579"/>
    </location>
</feature>
<dbReference type="SMART" id="SM00382">
    <property type="entry name" value="AAA"/>
    <property type="match status" value="2"/>
</dbReference>
<name>A0A8W8LR65_MAGGI</name>
<feature type="transmembrane region" description="Helical" evidence="7">
    <location>
        <begin position="223"/>
        <end position="245"/>
    </location>
</feature>
<feature type="transmembrane region" description="Helical" evidence="7">
    <location>
        <begin position="343"/>
        <end position="361"/>
    </location>
</feature>
<feature type="transmembrane region" description="Helical" evidence="7">
    <location>
        <begin position="880"/>
        <end position="899"/>
    </location>
</feature>
<dbReference type="InterPro" id="IPR003593">
    <property type="entry name" value="AAA+_ATPase"/>
</dbReference>
<dbReference type="GO" id="GO:0005524">
    <property type="term" value="F:ATP binding"/>
    <property type="evidence" value="ECO:0007669"/>
    <property type="project" value="UniProtKB-KW"/>
</dbReference>
<dbReference type="InterPro" id="IPR056264">
    <property type="entry name" value="R2_ABCA1-4-like"/>
</dbReference>
<dbReference type="PROSITE" id="PS00211">
    <property type="entry name" value="ABC_TRANSPORTER_1"/>
    <property type="match status" value="1"/>
</dbReference>
<evidence type="ECO:0000259" key="8">
    <source>
        <dbReference type="PROSITE" id="PS50893"/>
    </source>
</evidence>
<evidence type="ECO:0000256" key="4">
    <source>
        <dbReference type="ARBA" id="ARBA00022840"/>
    </source>
</evidence>
<evidence type="ECO:0000313" key="9">
    <source>
        <dbReference type="EnsemblMetazoa" id="G29595.2:cds"/>
    </source>
</evidence>
<keyword evidence="4" id="KW-0067">ATP-binding</keyword>
<feature type="transmembrane region" description="Helical" evidence="7">
    <location>
        <begin position="288"/>
        <end position="307"/>
    </location>
</feature>
<keyword evidence="3" id="KW-0547">Nucleotide-binding</keyword>
<organism evidence="9 10">
    <name type="scientific">Magallana gigas</name>
    <name type="common">Pacific oyster</name>
    <name type="synonym">Crassostrea gigas</name>
    <dbReference type="NCBI Taxonomy" id="29159"/>
    <lineage>
        <taxon>Eukaryota</taxon>
        <taxon>Metazoa</taxon>
        <taxon>Spiralia</taxon>
        <taxon>Lophotrochozoa</taxon>
        <taxon>Mollusca</taxon>
        <taxon>Bivalvia</taxon>
        <taxon>Autobranchia</taxon>
        <taxon>Pteriomorphia</taxon>
        <taxon>Ostreida</taxon>
        <taxon>Ostreoidea</taxon>
        <taxon>Ostreidae</taxon>
        <taxon>Magallana</taxon>
    </lineage>
</organism>
<evidence type="ECO:0000256" key="1">
    <source>
        <dbReference type="ARBA" id="ARBA00004141"/>
    </source>
</evidence>
<evidence type="ECO:0000256" key="2">
    <source>
        <dbReference type="ARBA" id="ARBA00022692"/>
    </source>
</evidence>
<dbReference type="PANTHER" id="PTHR19229">
    <property type="entry name" value="ATP-BINDING CASSETTE TRANSPORTER SUBFAMILY A ABCA"/>
    <property type="match status" value="1"/>
</dbReference>
<dbReference type="FunFam" id="3.40.50.300:FF:000327">
    <property type="entry name" value="ATP-binding cassette sub-family A member 3"/>
    <property type="match status" value="1"/>
</dbReference>
<dbReference type="PROSITE" id="PS50893">
    <property type="entry name" value="ABC_TRANSPORTER_2"/>
    <property type="match status" value="2"/>
</dbReference>
<evidence type="ECO:0000256" key="6">
    <source>
        <dbReference type="ARBA" id="ARBA00023136"/>
    </source>
</evidence>
<dbReference type="InterPro" id="IPR017871">
    <property type="entry name" value="ABC_transporter-like_CS"/>
</dbReference>
<feature type="transmembrane region" description="Helical" evidence="7">
    <location>
        <begin position="314"/>
        <end position="337"/>
    </location>
</feature>
<dbReference type="InterPro" id="IPR003439">
    <property type="entry name" value="ABC_transporter-like_ATP-bd"/>
</dbReference>
<feature type="domain" description="ABC transporter" evidence="8">
    <location>
        <begin position="494"/>
        <end position="727"/>
    </location>
</feature>
<feature type="transmembrane region" description="Helical" evidence="7">
    <location>
        <begin position="1143"/>
        <end position="1163"/>
    </location>
</feature>
<feature type="transmembrane region" description="Helical" evidence="7">
    <location>
        <begin position="1175"/>
        <end position="1198"/>
    </location>
</feature>
<feature type="transmembrane region" description="Helical" evidence="7">
    <location>
        <begin position="24"/>
        <end position="44"/>
    </location>
</feature>
<keyword evidence="10" id="KW-1185">Reference proteome</keyword>
<feature type="transmembrane region" description="Helical" evidence="7">
    <location>
        <begin position="1104"/>
        <end position="1131"/>
    </location>
</feature>
<dbReference type="InterPro" id="IPR013525">
    <property type="entry name" value="ABC2_TM"/>
</dbReference>
<comment type="subcellular location">
    <subcellularLocation>
        <location evidence="1">Membrane</location>
        <topology evidence="1">Multi-pass membrane protein</topology>
    </subcellularLocation>
</comment>
<dbReference type="Pfam" id="PF12698">
    <property type="entry name" value="ABC2_membrane_3"/>
    <property type="match status" value="2"/>
</dbReference>
<evidence type="ECO:0000256" key="7">
    <source>
        <dbReference type="SAM" id="Phobius"/>
    </source>
</evidence>
<dbReference type="Pfam" id="PF00005">
    <property type="entry name" value="ABC_tran"/>
    <property type="match status" value="2"/>
</dbReference>
<dbReference type="EnsemblMetazoa" id="G29595.2">
    <property type="protein sequence ID" value="G29595.2:cds"/>
    <property type="gene ID" value="G29595"/>
</dbReference>
<dbReference type="CDD" id="cd03263">
    <property type="entry name" value="ABC_subfamily_A"/>
    <property type="match status" value="2"/>
</dbReference>
<keyword evidence="2 7" id="KW-0812">Transmembrane</keyword>
<dbReference type="PANTHER" id="PTHR19229:SF250">
    <property type="entry name" value="ABC TRANSPORTER DOMAIN-CONTAINING PROTEIN-RELATED"/>
    <property type="match status" value="1"/>
</dbReference>
<dbReference type="GO" id="GO:0140359">
    <property type="term" value="F:ABC-type transporter activity"/>
    <property type="evidence" value="ECO:0007669"/>
    <property type="project" value="InterPro"/>
</dbReference>
<dbReference type="SUPFAM" id="SSF52540">
    <property type="entry name" value="P-loop containing nucleoside triphosphate hydrolases"/>
    <property type="match status" value="2"/>
</dbReference>
<dbReference type="GO" id="GO:0016020">
    <property type="term" value="C:membrane"/>
    <property type="evidence" value="ECO:0007669"/>
    <property type="project" value="UniProtKB-SubCell"/>
</dbReference>